<evidence type="ECO:0000313" key="3">
    <source>
        <dbReference type="Proteomes" id="UP001448207"/>
    </source>
</evidence>
<keyword evidence="3" id="KW-1185">Reference proteome</keyword>
<keyword evidence="1" id="KW-0732">Signal</keyword>
<evidence type="ECO:0000256" key="1">
    <source>
        <dbReference type="SAM" id="SignalP"/>
    </source>
</evidence>
<protein>
    <submittedName>
        <fullName evidence="2">Uncharacterized protein</fullName>
    </submittedName>
</protein>
<comment type="caution">
    <text evidence="2">The sequence shown here is derived from an EMBL/GenBank/DDBJ whole genome shotgun (WGS) entry which is preliminary data.</text>
</comment>
<reference evidence="2 3" key="1">
    <citation type="submission" date="2024-04" db="EMBL/GenBank/DDBJ databases">
        <title>Symmetric and asymmetric DNA N6-adenine methylation regulates different biological responses in Mucorales.</title>
        <authorList>
            <consortium name="Lawrence Berkeley National Laboratory"/>
            <person name="Lax C."/>
            <person name="Mondo S.J."/>
            <person name="Osorio-Concepcion M."/>
            <person name="Muszewska A."/>
            <person name="Corrochano-Luque M."/>
            <person name="Gutierrez G."/>
            <person name="Riley R."/>
            <person name="Lipzen A."/>
            <person name="Guo J."/>
            <person name="Hundley H."/>
            <person name="Amirebrahimi M."/>
            <person name="Ng V."/>
            <person name="Lorenzo-Gutierrez D."/>
            <person name="Binder U."/>
            <person name="Yang J."/>
            <person name="Song Y."/>
            <person name="Canovas D."/>
            <person name="Navarro E."/>
            <person name="Freitag M."/>
            <person name="Gabaldon T."/>
            <person name="Grigoriev I.V."/>
            <person name="Corrochano L.M."/>
            <person name="Nicolas F.E."/>
            <person name="Garre V."/>
        </authorList>
    </citation>
    <scope>NUCLEOTIDE SEQUENCE [LARGE SCALE GENOMIC DNA]</scope>
    <source>
        <strain evidence="2 3">L51</strain>
    </source>
</reference>
<feature type="signal peptide" evidence="1">
    <location>
        <begin position="1"/>
        <end position="19"/>
    </location>
</feature>
<proteinExistence type="predicted"/>
<dbReference type="EMBL" id="JBCLYO010000010">
    <property type="protein sequence ID" value="KAL0085493.1"/>
    <property type="molecule type" value="Genomic_DNA"/>
</dbReference>
<evidence type="ECO:0000313" key="2">
    <source>
        <dbReference type="EMBL" id="KAL0085493.1"/>
    </source>
</evidence>
<dbReference type="Proteomes" id="UP001448207">
    <property type="component" value="Unassembled WGS sequence"/>
</dbReference>
<feature type="chain" id="PRO_5045319969" evidence="1">
    <location>
        <begin position="20"/>
        <end position="73"/>
    </location>
</feature>
<organism evidence="2 3">
    <name type="scientific">Phycomyces blakesleeanus</name>
    <dbReference type="NCBI Taxonomy" id="4837"/>
    <lineage>
        <taxon>Eukaryota</taxon>
        <taxon>Fungi</taxon>
        <taxon>Fungi incertae sedis</taxon>
        <taxon>Mucoromycota</taxon>
        <taxon>Mucoromycotina</taxon>
        <taxon>Mucoromycetes</taxon>
        <taxon>Mucorales</taxon>
        <taxon>Phycomycetaceae</taxon>
        <taxon>Phycomyces</taxon>
    </lineage>
</organism>
<name>A0ABR3AZM9_PHYBL</name>
<accession>A0ABR3AZM9</accession>
<gene>
    <name evidence="2" type="ORF">J3Q64DRAFT_1743826</name>
</gene>
<sequence length="73" mass="7961">MHKFILLLLLLITFEMATALPNLPFLEGRGVSPEASGRCESCIENCKTSSDPYCTADCCWVCNPGTSSQCHCC</sequence>